<evidence type="ECO:0000256" key="1">
    <source>
        <dbReference type="ARBA" id="ARBA00004477"/>
    </source>
</evidence>
<evidence type="ECO:0000256" key="4">
    <source>
        <dbReference type="ARBA" id="ARBA00022692"/>
    </source>
</evidence>
<proteinExistence type="inferred from homology"/>
<dbReference type="GeneID" id="136811053"/>
<evidence type="ECO:0000256" key="6">
    <source>
        <dbReference type="ARBA" id="ARBA00022989"/>
    </source>
</evidence>
<keyword evidence="11" id="KW-1185">Reference proteome</keyword>
<evidence type="ECO:0000313" key="10">
    <source>
        <dbReference type="EnsemblMetazoa" id="CLYHEMP019842.1"/>
    </source>
</evidence>
<evidence type="ECO:0000256" key="8">
    <source>
        <dbReference type="ARBA" id="ARBA00045608"/>
    </source>
</evidence>
<feature type="transmembrane region" description="Helical" evidence="9">
    <location>
        <begin position="47"/>
        <end position="64"/>
    </location>
</feature>
<dbReference type="GO" id="GO:0045047">
    <property type="term" value="P:protein targeting to ER"/>
    <property type="evidence" value="ECO:0007669"/>
    <property type="project" value="TreeGrafter"/>
</dbReference>
<comment type="function">
    <text evidence="8 9">Component of the signal peptidase complex (SPC) which catalyzes the cleavage of N-terminal signal sequences from nascent proteins as they are translocated into the lumen of the endoplasmic reticulum. Enhances the enzymatic activity of SPC and facilitates the interactions between different components of the translocation site.</text>
</comment>
<feature type="transmembrane region" description="Helical" evidence="9">
    <location>
        <begin position="76"/>
        <end position="99"/>
    </location>
</feature>
<evidence type="ECO:0000256" key="9">
    <source>
        <dbReference type="RuleBase" id="RU368033"/>
    </source>
</evidence>
<keyword evidence="4 9" id="KW-0812">Transmembrane</keyword>
<keyword evidence="5 9" id="KW-0256">Endoplasmic reticulum</keyword>
<comment type="similarity">
    <text evidence="2 9">Belongs to the SPCS2 family.</text>
</comment>
<keyword evidence="7 9" id="KW-0472">Membrane</keyword>
<sequence length="190" mass="21374">MGNDDKVEEIKVEKWDGNALKHALDDAVRKIFTDDLKYIEKNTYVDVRLLLSFLGVAVAGYALIYDFLNPFPASKWVLAFCVISYFIFMTILTGFMTFVEKNIILLATQKEASGLDPDSTWTIQTSLKRFDDEFLIEMIKDDGATKKTITGSLTSSVANYVDVNGVILVNKLKTDVLAQHKAMGNEKKNQ</sequence>
<dbReference type="Pfam" id="PF06703">
    <property type="entry name" value="SPC25"/>
    <property type="match status" value="1"/>
</dbReference>
<dbReference type="PANTHER" id="PTHR13085">
    <property type="entry name" value="MICROSOMAL SIGNAL PEPTIDASE 25 KDA SUBUNIT"/>
    <property type="match status" value="1"/>
</dbReference>
<keyword evidence="6 9" id="KW-1133">Transmembrane helix</keyword>
<reference evidence="10" key="1">
    <citation type="submission" date="2021-01" db="UniProtKB">
        <authorList>
            <consortium name="EnsemblMetazoa"/>
        </authorList>
    </citation>
    <scope>IDENTIFICATION</scope>
</reference>
<dbReference type="EnsemblMetazoa" id="CLYHEMT019842.1">
    <property type="protein sequence ID" value="CLYHEMP019842.1"/>
    <property type="gene ID" value="CLYHEMG019842"/>
</dbReference>
<organism evidence="10 11">
    <name type="scientific">Clytia hemisphaerica</name>
    <dbReference type="NCBI Taxonomy" id="252671"/>
    <lineage>
        <taxon>Eukaryota</taxon>
        <taxon>Metazoa</taxon>
        <taxon>Cnidaria</taxon>
        <taxon>Hydrozoa</taxon>
        <taxon>Hydroidolina</taxon>
        <taxon>Leptothecata</taxon>
        <taxon>Obeliida</taxon>
        <taxon>Clytiidae</taxon>
        <taxon>Clytia</taxon>
    </lineage>
</organism>
<dbReference type="InterPro" id="IPR009582">
    <property type="entry name" value="Spc2/SPCS2"/>
</dbReference>
<dbReference type="GO" id="GO:0005787">
    <property type="term" value="C:signal peptidase complex"/>
    <property type="evidence" value="ECO:0007669"/>
    <property type="project" value="UniProtKB-UniRule"/>
</dbReference>
<dbReference type="PANTHER" id="PTHR13085:SF0">
    <property type="entry name" value="SIGNAL PEPTIDASE COMPLEX SUBUNIT 2"/>
    <property type="match status" value="1"/>
</dbReference>
<name>A0A7M5XC52_9CNID</name>
<evidence type="ECO:0000256" key="7">
    <source>
        <dbReference type="ARBA" id="ARBA00023136"/>
    </source>
</evidence>
<accession>A0A7M5XC52</accession>
<dbReference type="AlphaFoldDB" id="A0A7M5XC52"/>
<protein>
    <recommendedName>
        <fullName evidence="3 9">Signal peptidase complex subunit 2</fullName>
    </recommendedName>
</protein>
<evidence type="ECO:0000256" key="2">
    <source>
        <dbReference type="ARBA" id="ARBA00007324"/>
    </source>
</evidence>
<dbReference type="RefSeq" id="XP_066923754.1">
    <property type="nucleotide sequence ID" value="XM_067067653.1"/>
</dbReference>
<dbReference type="Proteomes" id="UP000594262">
    <property type="component" value="Unplaced"/>
</dbReference>
<evidence type="ECO:0000313" key="11">
    <source>
        <dbReference type="Proteomes" id="UP000594262"/>
    </source>
</evidence>
<dbReference type="OrthoDB" id="29558at2759"/>
<evidence type="ECO:0000256" key="3">
    <source>
        <dbReference type="ARBA" id="ARBA00017057"/>
    </source>
</evidence>
<dbReference type="GO" id="GO:0008233">
    <property type="term" value="F:peptidase activity"/>
    <property type="evidence" value="ECO:0007669"/>
    <property type="project" value="UniProtKB-UniRule"/>
</dbReference>
<comment type="subcellular location">
    <subcellularLocation>
        <location evidence="1 9">Endoplasmic reticulum membrane</location>
        <topology evidence="1 9">Multi-pass membrane protein</topology>
    </subcellularLocation>
</comment>
<dbReference type="GO" id="GO:0006465">
    <property type="term" value="P:signal peptide processing"/>
    <property type="evidence" value="ECO:0007669"/>
    <property type="project" value="UniProtKB-UniRule"/>
</dbReference>
<evidence type="ECO:0000256" key="5">
    <source>
        <dbReference type="ARBA" id="ARBA00022824"/>
    </source>
</evidence>